<dbReference type="Pfam" id="PF00169">
    <property type="entry name" value="PH"/>
    <property type="match status" value="1"/>
</dbReference>
<feature type="compositionally biased region" description="Low complexity" evidence="10">
    <location>
        <begin position="812"/>
        <end position="835"/>
    </location>
</feature>
<dbReference type="InterPro" id="IPR039011">
    <property type="entry name" value="IRS"/>
</dbReference>
<evidence type="ECO:0000259" key="11">
    <source>
        <dbReference type="PROSITE" id="PS50003"/>
    </source>
</evidence>
<evidence type="ECO:0000256" key="9">
    <source>
        <dbReference type="ARBA" id="ARBA00046145"/>
    </source>
</evidence>
<dbReference type="PROSITE" id="PS50003">
    <property type="entry name" value="PH_DOMAIN"/>
    <property type="match status" value="1"/>
</dbReference>
<evidence type="ECO:0000256" key="8">
    <source>
        <dbReference type="ARBA" id="ARBA00033282"/>
    </source>
</evidence>
<dbReference type="GO" id="GO:0005829">
    <property type="term" value="C:cytosol"/>
    <property type="evidence" value="ECO:0007669"/>
    <property type="project" value="TreeGrafter"/>
</dbReference>
<dbReference type="GO" id="GO:0048477">
    <property type="term" value="P:oogenesis"/>
    <property type="evidence" value="ECO:0007669"/>
    <property type="project" value="UniProtKB-KW"/>
</dbReference>
<evidence type="ECO:0000256" key="5">
    <source>
        <dbReference type="ARBA" id="ARBA00022737"/>
    </source>
</evidence>
<evidence type="ECO:0000256" key="3">
    <source>
        <dbReference type="ARBA" id="ARBA00022553"/>
    </source>
</evidence>
<sequence length="866" mass="94075">MSSSRGQSTSSGPIVRCGHLRKSGSLISGLKPLKKKYFVLRGDSPGHPACLEYYDNKKKFDNKQQPKRTITMKSCYNINRRNDTKHKYVIALYTKDGCFSLILDSDKDVDDWLTAMLLLSGDVPDGELPRPTFEHVWEVTLQKKGLAERMNINGSYRLCLTDHSLSLIKAGDKKSDCLEFLLTTVRRCGCMERYFYMEVGRSAVTGEGEYWMKVEDANIALNMHTAILNAMSSNASNRDKEDSASLSSKTRMRSFSANEASKPISVLGVRRPTSKLHGFSPLEEQTDHEDPSVLNGHVLDNRELNSESATATTSISCSQSLIPTSANLITVGAGPRSLGTYTIGGSATKRRHSLATQSICTNKSQSIITDVASPISSPTSTTTCTSSTTINTNSTTKSHQRTLSLPLAAVINQTQSSKRPVLRCTGRDRCDSLPSRARTTSEGLPTPLLPHPRTSHLTPHPTRPHSMYTRGLSYSPPVSSMPISPASNACSTDSAGSSLSMDDQTDIMDESVTAGRYGHSLTPDEPVILEENMDDYAHWSTSSHLQQKYSPNFKSHSSSQQSSYVEMYSPCGSSPGRGTLGPGQGGVQNNFPGNGPNSGIYCPNSGAYLPMSPGTAVHSHSHSRASSLIEEATLPDGYVPMAPVRDDEYVDMDPVNQNGHSYHDDMMSQHGSSCSVTSGTPSTDLRFSEYPLDKVASYLTPSEEDPTRPTRAYSVGSRPDPANRHRKNRIDIAVQEANRVRAFSVGSRSKRPELGRLAANVHARLPTTDGTGNSKSNSAPLLSSSWGHASGCSVNLDRMEDLMEMDFSRNVPPTTLSSTPSSCSHSHSHSHSYSTATDNSSYIDMSPGQPHPSVNAPYVDMSGISK</sequence>
<reference evidence="13 14" key="1">
    <citation type="journal article" date="2021" name="J. Hered.">
        <title>A chromosome-level genome assembly of the parasitoid wasp, Cotesia glomerata (Hymenoptera: Braconidae).</title>
        <authorList>
            <person name="Pinto B.J."/>
            <person name="Weis J.J."/>
            <person name="Gamble T."/>
            <person name="Ode P.J."/>
            <person name="Paul R."/>
            <person name="Zaspel J.M."/>
        </authorList>
    </citation>
    <scope>NUCLEOTIDE SEQUENCE [LARGE SCALE GENOMIC DNA]</scope>
    <source>
        <strain evidence="13">CgM1</strain>
    </source>
</reference>
<dbReference type="CDD" id="cd01204">
    <property type="entry name" value="PTB_IRS"/>
    <property type="match status" value="1"/>
</dbReference>
<evidence type="ECO:0000256" key="4">
    <source>
        <dbReference type="ARBA" id="ARBA00022604"/>
    </source>
</evidence>
<evidence type="ECO:0000259" key="12">
    <source>
        <dbReference type="PROSITE" id="PS51064"/>
    </source>
</evidence>
<dbReference type="PANTHER" id="PTHR10614">
    <property type="entry name" value="INSULIN RECEPTOR SUBSTRATE"/>
    <property type="match status" value="1"/>
</dbReference>
<evidence type="ECO:0000256" key="6">
    <source>
        <dbReference type="ARBA" id="ARBA00022782"/>
    </source>
</evidence>
<evidence type="ECO:0000256" key="7">
    <source>
        <dbReference type="ARBA" id="ARBA00022943"/>
    </source>
</evidence>
<dbReference type="Proteomes" id="UP000826195">
    <property type="component" value="Unassembled WGS sequence"/>
</dbReference>
<dbReference type="AlphaFoldDB" id="A0AAV7IA99"/>
<name>A0AAV7IA99_COTGL</name>
<dbReference type="InterPro" id="IPR001849">
    <property type="entry name" value="PH_domain"/>
</dbReference>
<comment type="subunit">
    <text evidence="1">Bindings to phosphatidylinositol 3-kinase and SHP2.</text>
</comment>
<dbReference type="InterPro" id="IPR011993">
    <property type="entry name" value="PH-like_dom_sf"/>
</dbReference>
<keyword evidence="4" id="KW-0341">Growth regulation</keyword>
<dbReference type="EMBL" id="JAHXZJ010002237">
    <property type="protein sequence ID" value="KAH0546981.1"/>
    <property type="molecule type" value="Genomic_DNA"/>
</dbReference>
<feature type="region of interest" description="Disordered" evidence="10">
    <location>
        <begin position="809"/>
        <end position="866"/>
    </location>
</feature>
<dbReference type="CDD" id="cd01257">
    <property type="entry name" value="PH_IRS"/>
    <property type="match status" value="1"/>
</dbReference>
<feature type="region of interest" description="Disordered" evidence="10">
    <location>
        <begin position="275"/>
        <end position="295"/>
    </location>
</feature>
<dbReference type="SMART" id="SM00233">
    <property type="entry name" value="PH"/>
    <property type="match status" value="1"/>
</dbReference>
<keyword evidence="3" id="KW-0597">Phosphoprotein</keyword>
<dbReference type="GO" id="GO:0008286">
    <property type="term" value="P:insulin receptor signaling pathway"/>
    <property type="evidence" value="ECO:0007669"/>
    <property type="project" value="InterPro"/>
</dbReference>
<evidence type="ECO:0000256" key="10">
    <source>
        <dbReference type="SAM" id="MobiDB-lite"/>
    </source>
</evidence>
<feature type="compositionally biased region" description="Polar residues" evidence="10">
    <location>
        <begin position="244"/>
        <end position="258"/>
    </location>
</feature>
<dbReference type="SMART" id="SM00310">
    <property type="entry name" value="PTBI"/>
    <property type="match status" value="1"/>
</dbReference>
<dbReference type="SUPFAM" id="SSF50729">
    <property type="entry name" value="PH domain-like"/>
    <property type="match status" value="2"/>
</dbReference>
<organism evidence="13 14">
    <name type="scientific">Cotesia glomerata</name>
    <name type="common">Lepidopteran parasitic wasp</name>
    <name type="synonym">Apanteles glomeratus</name>
    <dbReference type="NCBI Taxonomy" id="32391"/>
    <lineage>
        <taxon>Eukaryota</taxon>
        <taxon>Metazoa</taxon>
        <taxon>Ecdysozoa</taxon>
        <taxon>Arthropoda</taxon>
        <taxon>Hexapoda</taxon>
        <taxon>Insecta</taxon>
        <taxon>Pterygota</taxon>
        <taxon>Neoptera</taxon>
        <taxon>Endopterygota</taxon>
        <taxon>Hymenoptera</taxon>
        <taxon>Apocrita</taxon>
        <taxon>Ichneumonoidea</taxon>
        <taxon>Braconidae</taxon>
        <taxon>Microgastrinae</taxon>
        <taxon>Cotesia</taxon>
    </lineage>
</organism>
<dbReference type="GO" id="GO:0005158">
    <property type="term" value="F:insulin receptor binding"/>
    <property type="evidence" value="ECO:0007669"/>
    <property type="project" value="InterPro"/>
</dbReference>
<dbReference type="GO" id="GO:0043548">
    <property type="term" value="F:phosphatidylinositol 3-kinase binding"/>
    <property type="evidence" value="ECO:0007669"/>
    <property type="project" value="TreeGrafter"/>
</dbReference>
<feature type="region of interest" description="Disordered" evidence="10">
    <location>
        <begin position="424"/>
        <end position="472"/>
    </location>
</feature>
<feature type="region of interest" description="Disordered" evidence="10">
    <location>
        <begin position="232"/>
        <end position="258"/>
    </location>
</feature>
<feature type="region of interest" description="Disordered" evidence="10">
    <location>
        <begin position="700"/>
        <end position="724"/>
    </location>
</feature>
<feature type="domain" description="PH" evidence="11">
    <location>
        <begin position="13"/>
        <end position="121"/>
    </location>
</feature>
<dbReference type="PANTHER" id="PTHR10614:SF13">
    <property type="entry name" value="INSULIN RECEPTOR SUBSTRATE 1"/>
    <property type="match status" value="1"/>
</dbReference>
<evidence type="ECO:0000313" key="13">
    <source>
        <dbReference type="EMBL" id="KAH0546981.1"/>
    </source>
</evidence>
<accession>A0AAV7IA99</accession>
<gene>
    <name evidence="13" type="ORF">KQX54_016557</name>
</gene>
<proteinExistence type="predicted"/>
<comment type="caution">
    <text evidence="13">The sequence shown here is derived from an EMBL/GenBank/DDBJ whole genome shotgun (WGS) entry which is preliminary data.</text>
</comment>
<feature type="domain" description="IRS-type PTB" evidence="12">
    <location>
        <begin position="133"/>
        <end position="238"/>
    </location>
</feature>
<keyword evidence="5" id="KW-0677">Repeat</keyword>
<dbReference type="Pfam" id="PF02174">
    <property type="entry name" value="IRS"/>
    <property type="match status" value="1"/>
</dbReference>
<keyword evidence="14" id="KW-1185">Reference proteome</keyword>
<dbReference type="PROSITE" id="PS51064">
    <property type="entry name" value="IRS_PTB"/>
    <property type="match status" value="1"/>
</dbReference>
<dbReference type="Gene3D" id="2.30.29.30">
    <property type="entry name" value="Pleckstrin-homology domain (PH domain)/Phosphotyrosine-binding domain (PTB)"/>
    <property type="match status" value="2"/>
</dbReference>
<evidence type="ECO:0000256" key="2">
    <source>
        <dbReference type="ARBA" id="ARBA00015710"/>
    </source>
</evidence>
<comment type="function">
    <text evidence="9">Activates phosphatidylinositol 3-kinase when bound to the regulatory p85 subunit. May mediate the control of various cellular processes by insulin-like peptides. When phosphorylated by the insulin receptor binds specifically to various cellular proteins containing SH2 domains. Involved in control of cell proliferation, cell size, and body and organ growth throughout development. Also has a role in a signaling pathway controlling the physiological response required to endure periods of low nutrient conditions. Insulin/insulin-like growth factor (IGF) signaling pathway has a role in regulating aging and is necessary in the ovary for vitellogenic maturation.</text>
</comment>
<dbReference type="PRINTS" id="PR00628">
    <property type="entry name" value="INSULINRSI"/>
</dbReference>
<keyword evidence="6" id="KW-0221">Differentiation</keyword>
<keyword evidence="7" id="KW-0896">Oogenesis</keyword>
<dbReference type="GO" id="GO:0005886">
    <property type="term" value="C:plasma membrane"/>
    <property type="evidence" value="ECO:0007669"/>
    <property type="project" value="TreeGrafter"/>
</dbReference>
<dbReference type="InterPro" id="IPR002404">
    <property type="entry name" value="IRS_PTB"/>
</dbReference>
<evidence type="ECO:0000256" key="1">
    <source>
        <dbReference type="ARBA" id="ARBA00011440"/>
    </source>
</evidence>
<dbReference type="SMART" id="SM01244">
    <property type="entry name" value="IRS"/>
    <property type="match status" value="1"/>
</dbReference>
<evidence type="ECO:0000313" key="14">
    <source>
        <dbReference type="Proteomes" id="UP000826195"/>
    </source>
</evidence>
<protein>
    <recommendedName>
        <fullName evidence="2">Insulin receptor substrate 1</fullName>
    </recommendedName>
    <alternativeName>
        <fullName evidence="8">Protein chico</fullName>
    </alternativeName>
</protein>
<feature type="non-terminal residue" evidence="13">
    <location>
        <position position="866"/>
    </location>
</feature>